<keyword evidence="2" id="KW-0687">Ribonucleoprotein</keyword>
<protein>
    <submittedName>
        <fullName evidence="2">LSU ribosomal protein L7AE</fullName>
    </submittedName>
</protein>
<sequence length="106" mass="11826">MNDNQIAIRNLLGLAMKAGKLVLGTGPTLDAIRQEKVQVVFFPSDGGKSQAKKFQDKTQFYHVQLVQDFDRDTLSQAIGANRSVFGVSDQGFSKKIKQLLIEKERN</sequence>
<dbReference type="GO" id="GO:0005840">
    <property type="term" value="C:ribosome"/>
    <property type="evidence" value="ECO:0007669"/>
    <property type="project" value="UniProtKB-KW"/>
</dbReference>
<gene>
    <name evidence="2" type="ORF">C7384_101363</name>
</gene>
<dbReference type="Gene3D" id="3.30.1330.30">
    <property type="match status" value="1"/>
</dbReference>
<keyword evidence="2" id="KW-0689">Ribosomal protein</keyword>
<comment type="caution">
    <text evidence="2">The sequence shown here is derived from an EMBL/GenBank/DDBJ whole genome shotgun (WGS) entry which is preliminary data.</text>
</comment>
<feature type="domain" description="Ribosomal protein eL8/eL30/eS12/Gadd45" evidence="1">
    <location>
        <begin position="7"/>
        <end position="95"/>
    </location>
</feature>
<organism evidence="2 3">
    <name type="scientific">Convivina intestini</name>
    <dbReference type="NCBI Taxonomy" id="1505726"/>
    <lineage>
        <taxon>Bacteria</taxon>
        <taxon>Bacillati</taxon>
        <taxon>Bacillota</taxon>
        <taxon>Bacilli</taxon>
        <taxon>Lactobacillales</taxon>
        <taxon>Lactobacillaceae</taxon>
        <taxon>Convivina</taxon>
    </lineage>
</organism>
<reference evidence="2 3" key="1">
    <citation type="submission" date="2018-04" db="EMBL/GenBank/DDBJ databases">
        <title>Genomic Encyclopedia of Type Strains, Phase IV (KMG-IV): sequencing the most valuable type-strain genomes for metagenomic binning, comparative biology and taxonomic classification.</title>
        <authorList>
            <person name="Goeker M."/>
        </authorList>
    </citation>
    <scope>NUCLEOTIDE SEQUENCE [LARGE SCALE GENOMIC DNA]</scope>
    <source>
        <strain evidence="2 3">DSM 28795</strain>
    </source>
</reference>
<evidence type="ECO:0000313" key="2">
    <source>
        <dbReference type="EMBL" id="PVY86444.1"/>
    </source>
</evidence>
<evidence type="ECO:0000259" key="1">
    <source>
        <dbReference type="Pfam" id="PF01248"/>
    </source>
</evidence>
<dbReference type="EMBL" id="QEKT01000001">
    <property type="protein sequence ID" value="PVY86444.1"/>
    <property type="molecule type" value="Genomic_DNA"/>
</dbReference>
<dbReference type="Pfam" id="PF01248">
    <property type="entry name" value="Ribosomal_L7Ae"/>
    <property type="match status" value="1"/>
</dbReference>
<dbReference type="SUPFAM" id="SSF55315">
    <property type="entry name" value="L30e-like"/>
    <property type="match status" value="1"/>
</dbReference>
<dbReference type="Proteomes" id="UP000245433">
    <property type="component" value="Unassembled WGS sequence"/>
</dbReference>
<proteinExistence type="predicted"/>
<evidence type="ECO:0000313" key="3">
    <source>
        <dbReference type="Proteomes" id="UP000245433"/>
    </source>
</evidence>
<keyword evidence="3" id="KW-1185">Reference proteome</keyword>
<dbReference type="InterPro" id="IPR004038">
    <property type="entry name" value="Ribosomal_eL8/eL30/eS12/Gad45"/>
</dbReference>
<name>A0A2U1DFK5_9LACO</name>
<accession>A0A2U1DFK5</accession>
<dbReference type="InterPro" id="IPR029064">
    <property type="entry name" value="Ribosomal_eL30-like_sf"/>
</dbReference>
<dbReference type="AlphaFoldDB" id="A0A2U1DFK5"/>